<evidence type="ECO:0000259" key="3">
    <source>
        <dbReference type="Pfam" id="PF25954"/>
    </source>
</evidence>
<evidence type="ECO:0000256" key="2">
    <source>
        <dbReference type="SAM" id="Phobius"/>
    </source>
</evidence>
<name>A0ABZ2LC81_9BACT</name>
<keyword evidence="2" id="KW-0472">Membrane</keyword>
<sequence>MSAESADQAKPKQPKRNAAFHIGGIILVAVAVLGVITFTVRKRSAEANERDARQAEVAQGVLVQAAPVAKTQAGRSITLTGEVYPMRRATLYAKVSGYVREVRTDKGQKVRAGDVLGVLQSPETQQDLLRAQADLNNRKLVEQRYQSMVKQGLVTQQALEQAQADRGIAQAEQQRVEVLQGYQVIRAPFDGVVTARYADPGSLLQAATASQAALPLVEIADMAKVRVRVFLAQNEALFVHENDPVSLWTDQFPDRKISATVTRFARDLDPKTRTMLTEIEVDNKEGALFPGVFVRVKLDLATPPAVTMPADSLVFRGGKSFAFVVRDNKAALVPVSAGDTDGINVYLREGLNPGDQVILHPGDDVIEGARVRVAQKEKMTALNKP</sequence>
<dbReference type="InterPro" id="IPR058637">
    <property type="entry name" value="YknX-like_C"/>
</dbReference>
<dbReference type="Gene3D" id="2.40.50.100">
    <property type="match status" value="1"/>
</dbReference>
<dbReference type="Gene3D" id="1.10.287.470">
    <property type="entry name" value="Helix hairpin bin"/>
    <property type="match status" value="1"/>
</dbReference>
<comment type="similarity">
    <text evidence="1">Belongs to the membrane fusion protein (MFP) (TC 8.A.1) family.</text>
</comment>
<proteinExistence type="inferred from homology"/>
<dbReference type="InterPro" id="IPR058647">
    <property type="entry name" value="BSH_CzcB-like"/>
</dbReference>
<dbReference type="SUPFAM" id="SSF111369">
    <property type="entry name" value="HlyD-like secretion proteins"/>
    <property type="match status" value="1"/>
</dbReference>
<keyword evidence="7" id="KW-1185">Reference proteome</keyword>
<accession>A0ABZ2LC81</accession>
<evidence type="ECO:0000259" key="4">
    <source>
        <dbReference type="Pfam" id="PF25973"/>
    </source>
</evidence>
<evidence type="ECO:0000256" key="1">
    <source>
        <dbReference type="ARBA" id="ARBA00009477"/>
    </source>
</evidence>
<evidence type="ECO:0000259" key="5">
    <source>
        <dbReference type="Pfam" id="PF25989"/>
    </source>
</evidence>
<dbReference type="EMBL" id="CP089983">
    <property type="protein sequence ID" value="WXB08523.1"/>
    <property type="molecule type" value="Genomic_DNA"/>
</dbReference>
<dbReference type="PANTHER" id="PTHR30469">
    <property type="entry name" value="MULTIDRUG RESISTANCE PROTEIN MDTA"/>
    <property type="match status" value="1"/>
</dbReference>
<dbReference type="Proteomes" id="UP001374803">
    <property type="component" value="Chromosome"/>
</dbReference>
<feature type="domain" description="CzcB-like barrel-sandwich hybrid" evidence="4">
    <location>
        <begin position="89"/>
        <end position="208"/>
    </location>
</feature>
<gene>
    <name evidence="6" type="ORF">LVJ94_14905</name>
</gene>
<dbReference type="PANTHER" id="PTHR30469:SF37">
    <property type="entry name" value="RAGD PROTEIN"/>
    <property type="match status" value="1"/>
</dbReference>
<dbReference type="Pfam" id="PF25954">
    <property type="entry name" value="Beta-barrel_RND_2"/>
    <property type="match status" value="1"/>
</dbReference>
<reference evidence="6" key="1">
    <citation type="submission" date="2021-12" db="EMBL/GenBank/DDBJ databases">
        <title>Discovery of the Pendulisporaceae a myxobacterial family with distinct sporulation behavior and unique specialized metabolism.</title>
        <authorList>
            <person name="Garcia R."/>
            <person name="Popoff A."/>
            <person name="Bader C.D."/>
            <person name="Loehr J."/>
            <person name="Walesch S."/>
            <person name="Walt C."/>
            <person name="Boldt J."/>
            <person name="Bunk B."/>
            <person name="Haeckl F.J.F.P.J."/>
            <person name="Gunesch A.P."/>
            <person name="Birkelbach J."/>
            <person name="Nuebel U."/>
            <person name="Pietschmann T."/>
            <person name="Bach T."/>
            <person name="Mueller R."/>
        </authorList>
    </citation>
    <scope>NUCLEOTIDE SEQUENCE</scope>
    <source>
        <strain evidence="6">MSr11367</strain>
    </source>
</reference>
<evidence type="ECO:0000313" key="6">
    <source>
        <dbReference type="EMBL" id="WXB08523.1"/>
    </source>
</evidence>
<keyword evidence="2" id="KW-1133">Transmembrane helix</keyword>
<organism evidence="6 7">
    <name type="scientific">Pendulispora rubella</name>
    <dbReference type="NCBI Taxonomy" id="2741070"/>
    <lineage>
        <taxon>Bacteria</taxon>
        <taxon>Pseudomonadati</taxon>
        <taxon>Myxococcota</taxon>
        <taxon>Myxococcia</taxon>
        <taxon>Myxococcales</taxon>
        <taxon>Sorangiineae</taxon>
        <taxon>Pendulisporaceae</taxon>
        <taxon>Pendulispora</taxon>
    </lineage>
</organism>
<feature type="domain" description="YknX-like C-terminal permuted SH3-like" evidence="5">
    <location>
        <begin position="305"/>
        <end position="373"/>
    </location>
</feature>
<feature type="domain" description="CusB-like beta-barrel" evidence="3">
    <location>
        <begin position="229"/>
        <end position="299"/>
    </location>
</feature>
<evidence type="ECO:0000313" key="7">
    <source>
        <dbReference type="Proteomes" id="UP001374803"/>
    </source>
</evidence>
<dbReference type="Pfam" id="PF25973">
    <property type="entry name" value="BSH_CzcB"/>
    <property type="match status" value="1"/>
</dbReference>
<keyword evidence="2" id="KW-0812">Transmembrane</keyword>
<dbReference type="Gene3D" id="2.40.420.20">
    <property type="match status" value="1"/>
</dbReference>
<dbReference type="NCBIfam" id="TIGR01730">
    <property type="entry name" value="RND_mfp"/>
    <property type="match status" value="1"/>
</dbReference>
<protein>
    <submittedName>
        <fullName evidence="6">Efflux RND transporter periplasmic adaptor subunit</fullName>
    </submittedName>
</protein>
<dbReference type="Gene3D" id="2.40.30.170">
    <property type="match status" value="1"/>
</dbReference>
<feature type="transmembrane region" description="Helical" evidence="2">
    <location>
        <begin position="20"/>
        <end position="40"/>
    </location>
</feature>
<dbReference type="InterPro" id="IPR058792">
    <property type="entry name" value="Beta-barrel_RND_2"/>
</dbReference>
<dbReference type="InterPro" id="IPR006143">
    <property type="entry name" value="RND_pump_MFP"/>
</dbReference>
<dbReference type="RefSeq" id="WP_394838193.1">
    <property type="nucleotide sequence ID" value="NZ_CP089929.1"/>
</dbReference>
<dbReference type="Pfam" id="PF25989">
    <property type="entry name" value="YknX_C"/>
    <property type="match status" value="1"/>
</dbReference>